<name>A0AAP5F283_9BURK</name>
<proteinExistence type="predicted"/>
<gene>
    <name evidence="3" type="ORF">NIE36_44065</name>
    <name evidence="2" type="ORF">OSB80_44175</name>
</gene>
<dbReference type="Proteomes" id="UP001209412">
    <property type="component" value="Unassembled WGS sequence"/>
</dbReference>
<evidence type="ECO:0000313" key="4">
    <source>
        <dbReference type="Proteomes" id="UP001209412"/>
    </source>
</evidence>
<keyword evidence="1" id="KW-0812">Transmembrane</keyword>
<evidence type="ECO:0000256" key="1">
    <source>
        <dbReference type="SAM" id="Phobius"/>
    </source>
</evidence>
<dbReference type="EMBL" id="JAPKHW010000086">
    <property type="protein sequence ID" value="MCX4152285.1"/>
    <property type="molecule type" value="Genomic_DNA"/>
</dbReference>
<sequence>MTELIQMAASKLHDPHAWLGIAAFVACCVAGWYCGDIAHVASEKLKGE</sequence>
<organism evidence="3 5">
    <name type="scientific">Paraburkholderia madseniana</name>
    <dbReference type="NCBI Taxonomy" id="2599607"/>
    <lineage>
        <taxon>Bacteria</taxon>
        <taxon>Pseudomonadati</taxon>
        <taxon>Pseudomonadota</taxon>
        <taxon>Betaproteobacteria</taxon>
        <taxon>Burkholderiales</taxon>
        <taxon>Burkholderiaceae</taxon>
        <taxon>Paraburkholderia</taxon>
    </lineage>
</organism>
<keyword evidence="1" id="KW-1133">Transmembrane helix</keyword>
<dbReference type="EMBL" id="JAMXWF010000086">
    <property type="protein sequence ID" value="MDQ6414097.1"/>
    <property type="molecule type" value="Genomic_DNA"/>
</dbReference>
<comment type="caution">
    <text evidence="3">The sequence shown here is derived from an EMBL/GenBank/DDBJ whole genome shotgun (WGS) entry which is preliminary data.</text>
</comment>
<dbReference type="AlphaFoldDB" id="A0AAP5F283"/>
<keyword evidence="4" id="KW-1185">Reference proteome</keyword>
<protein>
    <submittedName>
        <fullName evidence="3">Uncharacterized protein</fullName>
    </submittedName>
</protein>
<feature type="transmembrane region" description="Helical" evidence="1">
    <location>
        <begin position="17"/>
        <end position="35"/>
    </location>
</feature>
<evidence type="ECO:0000313" key="5">
    <source>
        <dbReference type="Proteomes" id="UP001242288"/>
    </source>
</evidence>
<evidence type="ECO:0000313" key="3">
    <source>
        <dbReference type="EMBL" id="MDQ6414097.1"/>
    </source>
</evidence>
<dbReference type="Proteomes" id="UP001242288">
    <property type="component" value="Unassembled WGS sequence"/>
</dbReference>
<keyword evidence="1" id="KW-0472">Membrane</keyword>
<dbReference type="RefSeq" id="WP_266262219.1">
    <property type="nucleotide sequence ID" value="NZ_JAMXWF010000086.1"/>
</dbReference>
<reference evidence="3" key="1">
    <citation type="submission" date="2022-06" db="EMBL/GenBank/DDBJ databases">
        <title>PHB producers.</title>
        <authorList>
            <person name="Besaury L."/>
        </authorList>
    </citation>
    <scope>NUCLEOTIDE SEQUENCE</scope>
    <source>
        <strain evidence="3 4">SEWS6</strain>
    </source>
</reference>
<accession>A0AAP5F283</accession>
<evidence type="ECO:0000313" key="2">
    <source>
        <dbReference type="EMBL" id="MCX4152285.1"/>
    </source>
</evidence>